<dbReference type="InterPro" id="IPR049980">
    <property type="entry name" value="LTA4H_cat"/>
</dbReference>
<dbReference type="Gene3D" id="3.30.2010.30">
    <property type="match status" value="1"/>
</dbReference>
<feature type="active site" description="Proton acceptor" evidence="11">
    <location>
        <position position="2165"/>
    </location>
</feature>
<comment type="cofactor">
    <cofactor evidence="12">
        <name>Zn(2+)</name>
        <dbReference type="ChEBI" id="CHEBI:29105"/>
    </cofactor>
    <text evidence="12">Binds 1 zinc ion per subunit.</text>
</comment>
<feature type="binding site" evidence="12">
    <location>
        <position position="2168"/>
    </location>
    <ligand>
        <name>Zn(2+)</name>
        <dbReference type="ChEBI" id="CHEBI:29105"/>
        <note>catalytic</note>
    </ligand>
</feature>
<evidence type="ECO:0000256" key="5">
    <source>
        <dbReference type="ARBA" id="ARBA00022670"/>
    </source>
</evidence>
<dbReference type="Gene3D" id="1.25.40.320">
    <property type="entry name" value="Peptidase M1, leukotriene A4 hydrolase/aminopeptidase C-terminal domain"/>
    <property type="match status" value="1"/>
</dbReference>
<keyword evidence="7" id="KW-0378">Hydrolase</keyword>
<dbReference type="InterPro" id="IPR042097">
    <property type="entry name" value="Aminopeptidase_N-like_N_sf"/>
</dbReference>
<keyword evidence="17" id="KW-1185">Reference proteome</keyword>
<dbReference type="GO" id="GO:0005737">
    <property type="term" value="C:cytoplasm"/>
    <property type="evidence" value="ECO:0007669"/>
    <property type="project" value="UniProtKB-SubCell"/>
</dbReference>
<keyword evidence="3" id="KW-0963">Cytoplasm</keyword>
<dbReference type="InterPro" id="IPR018506">
    <property type="entry name" value="Cyt_B5_heme-BS"/>
</dbReference>
<evidence type="ECO:0000256" key="3">
    <source>
        <dbReference type="ARBA" id="ARBA00022490"/>
    </source>
</evidence>
<dbReference type="GO" id="GO:0008270">
    <property type="term" value="F:zinc ion binding"/>
    <property type="evidence" value="ECO:0007669"/>
    <property type="project" value="InterPro"/>
</dbReference>
<comment type="subcellular location">
    <subcellularLocation>
        <location evidence="1">Cytoplasm</location>
    </subcellularLocation>
</comment>
<accession>A0A813C0B7</accession>
<evidence type="ECO:0000256" key="2">
    <source>
        <dbReference type="ARBA" id="ARBA00010136"/>
    </source>
</evidence>
<dbReference type="Pfam" id="PF01433">
    <property type="entry name" value="Peptidase_M1"/>
    <property type="match status" value="1"/>
</dbReference>
<keyword evidence="14" id="KW-0812">Transmembrane</keyword>
<dbReference type="Gene3D" id="3.10.120.10">
    <property type="entry name" value="Cytochrome b5-like heme/steroid binding domain"/>
    <property type="match status" value="1"/>
</dbReference>
<evidence type="ECO:0000256" key="14">
    <source>
        <dbReference type="SAM" id="Phobius"/>
    </source>
</evidence>
<dbReference type="InterPro" id="IPR015211">
    <property type="entry name" value="Peptidase_M1_C"/>
</dbReference>
<dbReference type="FunFam" id="1.10.390.10:FF:000003">
    <property type="entry name" value="Leukotriene A(4) hydrolase"/>
    <property type="match status" value="1"/>
</dbReference>
<dbReference type="Gene3D" id="1.10.390.10">
    <property type="entry name" value="Neutral Protease Domain 2"/>
    <property type="match status" value="1"/>
</dbReference>
<keyword evidence="5" id="KW-0645">Protease</keyword>
<dbReference type="PROSITE" id="PS00191">
    <property type="entry name" value="CYTOCHROME_B5_1"/>
    <property type="match status" value="1"/>
</dbReference>
<dbReference type="CDD" id="cd09599">
    <property type="entry name" value="M1_LTA4H"/>
    <property type="match status" value="1"/>
</dbReference>
<dbReference type="Gene3D" id="2.60.40.1730">
    <property type="entry name" value="tricorn interacting facor f3 domain"/>
    <property type="match status" value="1"/>
</dbReference>
<dbReference type="Proteomes" id="UP000601435">
    <property type="component" value="Unassembled WGS sequence"/>
</dbReference>
<dbReference type="EMBL" id="CAJNJA010085908">
    <property type="protein sequence ID" value="CAE7938265.1"/>
    <property type="molecule type" value="Genomic_DNA"/>
</dbReference>
<dbReference type="SMART" id="SM01263">
    <property type="entry name" value="Leuk-A4-hydro_C"/>
    <property type="match status" value="1"/>
</dbReference>
<evidence type="ECO:0000256" key="10">
    <source>
        <dbReference type="ARBA" id="ARBA00023049"/>
    </source>
</evidence>
<evidence type="ECO:0000256" key="13">
    <source>
        <dbReference type="SAM" id="MobiDB-lite"/>
    </source>
</evidence>
<evidence type="ECO:0000259" key="15">
    <source>
        <dbReference type="PROSITE" id="PS50255"/>
    </source>
</evidence>
<evidence type="ECO:0000256" key="6">
    <source>
        <dbReference type="ARBA" id="ARBA00022723"/>
    </source>
</evidence>
<feature type="region of interest" description="Disordered" evidence="13">
    <location>
        <begin position="2459"/>
        <end position="2478"/>
    </location>
</feature>
<organism evidence="16 17">
    <name type="scientific">Symbiodinium necroappetens</name>
    <dbReference type="NCBI Taxonomy" id="1628268"/>
    <lineage>
        <taxon>Eukaryota</taxon>
        <taxon>Sar</taxon>
        <taxon>Alveolata</taxon>
        <taxon>Dinophyceae</taxon>
        <taxon>Suessiales</taxon>
        <taxon>Symbiodiniaceae</taxon>
        <taxon>Symbiodinium</taxon>
    </lineage>
</organism>
<feature type="region of interest" description="Disordered" evidence="13">
    <location>
        <begin position="723"/>
        <end position="747"/>
    </location>
</feature>
<evidence type="ECO:0000256" key="9">
    <source>
        <dbReference type="ARBA" id="ARBA00023004"/>
    </source>
</evidence>
<dbReference type="InterPro" id="IPR036400">
    <property type="entry name" value="Cyt_B5-like_heme/steroid_sf"/>
</dbReference>
<dbReference type="PANTHER" id="PTHR45726:SF3">
    <property type="entry name" value="LEUKOTRIENE A-4 HYDROLASE"/>
    <property type="match status" value="1"/>
</dbReference>
<comment type="similarity">
    <text evidence="2">Belongs to the peptidase M1 family.</text>
</comment>
<dbReference type="InterPro" id="IPR027268">
    <property type="entry name" value="Peptidase_M4/M1_CTD_sf"/>
</dbReference>
<keyword evidence="6 12" id="KW-0479">Metal-binding</keyword>
<evidence type="ECO:0000256" key="1">
    <source>
        <dbReference type="ARBA" id="ARBA00004496"/>
    </source>
</evidence>
<gene>
    <name evidence="16" type="primary">lkhA</name>
    <name evidence="16" type="ORF">SNEC2469_LOCUS33091</name>
</gene>
<evidence type="ECO:0000313" key="16">
    <source>
        <dbReference type="EMBL" id="CAE7938265.1"/>
    </source>
</evidence>
<feature type="binding site" evidence="12">
    <location>
        <position position="2164"/>
    </location>
    <ligand>
        <name>Zn(2+)</name>
        <dbReference type="ChEBI" id="CHEBI:29105"/>
        <note>catalytic</note>
    </ligand>
</feature>
<dbReference type="GO" id="GO:0006508">
    <property type="term" value="P:proteolysis"/>
    <property type="evidence" value="ECO:0007669"/>
    <property type="project" value="UniProtKB-KW"/>
</dbReference>
<sequence>MKQDERRRTHLYRPSSAVLEFRAGAQEAERRTFDERQARWKDYLQHNLPWVALILLSAAIIIHRFSAAVADCCSCFKGPGSSRTAAPAPEVEMSRMRQLEFDLVEARAQLHMARDWPSPPGRRELREEAEKGLQSRALQVMEGPKLWTKPKAVARSVMQRVHAPYPNYMLTAHGERKTCPGQSIGIYRLVSDDSTATVETLEAGHRSSSMSRTTELDRSCSSQLVSRQPDAAVSPVWTAEDLADADFDWTIIDGKVLAIDGFIPAHPGGRLIWSAVGQEATDLFRAHHASKAAEVALEKCFVGHFSTQRPRKRLQEGDIGFRAELNKRVSHLLKKPMIPVAEATAVSMLLLFCFWAFLTYVEGWFWLNVLCSWFWWRHLDAALHSAVHGDFRYSPWLHHQLLRVYAEIFTMLSTCMNGASQVLEPPASKAKLLERCKDVASWWAEALLSPGYQGASFLFQPFWHALAALLLSRAVAKLVLLPFAEVQHFLMPDAPSHEDFVLQQLSTTANLRFTSAAARLLDFLMFHGDSLQVEHHLWPAMSFVQLQEASRTVKATCRELGLPYTEIGYFEAFLKAGGTLHQQVLEDELRYLAKPEAGMSRRAAELKKAEAMHGELHKEREDVFRALARALAPGLNARDLAAVTVHTAEQEDETVERPDGGGKSLQAEGYLGQVFEALRDRRPLPTAPVQWDRQDVVNCLRTLVGAWAPLRVELHDSLSGVEVFPQQKESRSQKKQKKKQKKHKEQPAEAEIELKLVFLPGCGELHGVVGQKCSKEQVQALKSKREELLEQCREDYCLLETFHGGQGRYSRAERSWWGMRCKIGREALLAALWVGSASASSEYLAALCPSETCNEMSHPLLDFDQDTRECVCRSHPCWDDNGQLHTCRGQSGFPYLAFFYNEKKELQCECSSFPHYSSLYISRDLCAGHRCLDPAHPVLDYDDAKDECVCRSHPCWNDKGRSHKCDKPQFPILKFRHEEVNGRLKNVCECSISMEKDQSVPIMPFDKPGADPNEEEFEEDEERRLHFLEFASLFSHTRVRAWAWTSLAPRLQDRAIDLPEEGQIRFEHVEKALGQITWPNCFTRNNVKPDGAPFIEAFPLGIVLNYCLGLVCSRATRLWPTLTKLLAKFIQQEQPDFRYTTMQLNKNYATKMHVDANNHGPSFIIGLGDYKGGEVWIYDENGTVEMELPCTLRGWSHLRPGQKVPGRLEDCRNKWLKFDGNTPHMTMPYQGSRISIVYFTRKGWLTMLPETKDTLETSGFMLPGEDYQSLCTTKEDPQAQAKKVAKAPRNMVAAQEQIAIDSDDEVDEDEQVDEVLRAEQDSAAWPSGEWARSLRRLLYDSSCKLVDDAHELSVTICGNATCAGIALQEFLSEVAPFTISSAHVSGASGPLRLLKRTCKPQHVFCDLNAALAGSGHCEVQHKACKSTRTENQDFLFASFPCEPFLNLDPSKPSCFDDPKSATFLSVRSHLGLRQPRGCLLHCEGWHLLPEASRPSVYSFLMEGEDPRNSEDRQVDWGLSRLQNYGAAFVELPLMKFGVPLAGPDAFIILIRADCGGREAADAAAKLMHAIGELKLPGERKLLPSCTVGALMLPEEDPRVVNGVREAKQLEKAERAAGGRRKAPKSNTRQLTVEARELGLQPGDARYTEFLRGSKPPRDKWLKQAAPDKVVVLNLIYERCRQSGQDISNLCADLSQGFQPIGRRDDGLLPRPSQVSKATTDRPEYYAFSHHRALVGQEILLCHGYPIWRMDFRGLSEAEVLQLAAGSPAVPAVGAGIAAIFAVLDLGLGRNLKLPKSRLHELVKDFVEPAAQASLTAPSTETAELRISATCIPSRRPMAPKKRPAAVAVTAAVKRPATAKIAAKKPASRQDSVSCPHSVANFWEALVTSLELHLKVDFQRQLFSGECKLVVDKLKPGVCDVVLDVLDLAIHSITDEDGEPVGWRVETPDGSKAKFGKALFVTLPPGTRSKICVRYETTEKSTAIQWLTREQTTGKKHPLCFTQSQAICGRSLLPCQDTPSVKATFSISVTVPAPLMAVASGEPVGEPTEADGLRTFTYAQKVPVMSYLIAVIVAEFESRVIGKRSRCYAEPAIMEAARQEFSEIVDEFLETAQRVIGGAEYEWGSYNMAVLPSSFAYGGMENPNCTFLSASLIPGDRSLTTTLAHEIVHSWIGNLVTNAYWKDFWLNEGFTRYIERRILGNIHGAAFRGLLLLVGYNDLVKTVDMLNKQGSSGLTRLEPDIDDIDPDDAFSRVPYEKGSLFLFYLEQLVGGEEPMTKYLQSYIQKFRGRSIQTSDMKAHFIEFFKGVGELKQVDWELWLHGEGIPDFDLTAHVDKTLLEESRQAANRWLVETPQDLQIMSLKAQQVMLILDHLINALADGQSLSHEKLAAMDGQYNLSGTRNVEIGFRWCLLGCRCKWPGCLPATESFLASHGRGVYVKPPGTCCCGEFVCFCERDREKRQRERERERASERRNGDMGT</sequence>
<keyword evidence="14" id="KW-0472">Membrane</keyword>
<dbReference type="InterPro" id="IPR001199">
    <property type="entry name" value="Cyt_B5-like_heme/steroid-bd"/>
</dbReference>
<dbReference type="GO" id="GO:0006629">
    <property type="term" value="P:lipid metabolic process"/>
    <property type="evidence" value="ECO:0007669"/>
    <property type="project" value="InterPro"/>
</dbReference>
<dbReference type="PROSITE" id="PS50255">
    <property type="entry name" value="CYTOCHROME_B5_2"/>
    <property type="match status" value="1"/>
</dbReference>
<feature type="domain" description="Cytochrome b5 heme-binding" evidence="15">
    <location>
        <begin position="249"/>
        <end position="306"/>
    </location>
</feature>
<keyword evidence="4" id="KW-0349">Heme</keyword>
<evidence type="ECO:0000256" key="8">
    <source>
        <dbReference type="ARBA" id="ARBA00022833"/>
    </source>
</evidence>
<feature type="transmembrane region" description="Helical" evidence="14">
    <location>
        <begin position="48"/>
        <end position="66"/>
    </location>
</feature>
<dbReference type="InterPro" id="IPR014782">
    <property type="entry name" value="Peptidase_M1_dom"/>
</dbReference>
<dbReference type="SUPFAM" id="SSF55486">
    <property type="entry name" value="Metalloproteases ('zincins'), catalytic domain"/>
    <property type="match status" value="1"/>
</dbReference>
<dbReference type="Pfam" id="PF00173">
    <property type="entry name" value="Cyt-b5"/>
    <property type="match status" value="1"/>
</dbReference>
<dbReference type="InterPro" id="IPR045357">
    <property type="entry name" value="Aminopeptidase_N-like_N"/>
</dbReference>
<evidence type="ECO:0000256" key="12">
    <source>
        <dbReference type="PIRSR" id="PIRSR634015-3"/>
    </source>
</evidence>
<dbReference type="InterPro" id="IPR034015">
    <property type="entry name" value="M1_LTA4H"/>
</dbReference>
<keyword evidence="14" id="KW-1133">Transmembrane helix</keyword>
<proteinExistence type="inferred from homology"/>
<dbReference type="InterPro" id="IPR005804">
    <property type="entry name" value="FA_desaturase_dom"/>
</dbReference>
<reference evidence="16" key="1">
    <citation type="submission" date="2021-02" db="EMBL/GenBank/DDBJ databases">
        <authorList>
            <person name="Dougan E. K."/>
            <person name="Rhodes N."/>
            <person name="Thang M."/>
            <person name="Chan C."/>
        </authorList>
    </citation>
    <scope>NUCLEOTIDE SEQUENCE</scope>
</reference>
<dbReference type="SMART" id="SM01117">
    <property type="entry name" value="Cyt-b5"/>
    <property type="match status" value="1"/>
</dbReference>
<dbReference type="SUPFAM" id="SSF48371">
    <property type="entry name" value="ARM repeat"/>
    <property type="match status" value="1"/>
</dbReference>
<dbReference type="Pfam" id="PF00487">
    <property type="entry name" value="FA_desaturase"/>
    <property type="match status" value="1"/>
</dbReference>
<dbReference type="InterPro" id="IPR038502">
    <property type="entry name" value="M1_LTA-4_hydro/amino_C_sf"/>
</dbReference>
<dbReference type="PRINTS" id="PR00756">
    <property type="entry name" value="ALADIPTASE"/>
</dbReference>
<evidence type="ECO:0000313" key="17">
    <source>
        <dbReference type="Proteomes" id="UP000601435"/>
    </source>
</evidence>
<feature type="active site" description="Proton donor" evidence="11">
    <location>
        <position position="2254"/>
    </location>
</feature>
<dbReference type="PANTHER" id="PTHR45726">
    <property type="entry name" value="LEUKOTRIENE A-4 HYDROLASE"/>
    <property type="match status" value="1"/>
</dbReference>
<keyword evidence="8 12" id="KW-0862">Zinc</keyword>
<feature type="binding site" evidence="12">
    <location>
        <position position="2187"/>
    </location>
    <ligand>
        <name>Zn(2+)</name>
        <dbReference type="ChEBI" id="CHEBI:29105"/>
        <note>catalytic</note>
    </ligand>
</feature>
<keyword evidence="9" id="KW-0408">Iron</keyword>
<keyword evidence="10" id="KW-0482">Metalloprotease</keyword>
<dbReference type="SUPFAM" id="SSF63737">
    <property type="entry name" value="Leukotriene A4 hydrolase N-terminal domain"/>
    <property type="match status" value="1"/>
</dbReference>
<dbReference type="OrthoDB" id="79562at2759"/>
<dbReference type="Pfam" id="PF09127">
    <property type="entry name" value="Leuk-A4-hydro_C"/>
    <property type="match status" value="1"/>
</dbReference>
<feature type="compositionally biased region" description="Basic residues" evidence="13">
    <location>
        <begin position="733"/>
        <end position="744"/>
    </location>
</feature>
<evidence type="ECO:0000256" key="4">
    <source>
        <dbReference type="ARBA" id="ARBA00022617"/>
    </source>
</evidence>
<dbReference type="InterPro" id="IPR001930">
    <property type="entry name" value="Peptidase_M1"/>
</dbReference>
<name>A0A813C0B7_9DINO</name>
<evidence type="ECO:0000256" key="7">
    <source>
        <dbReference type="ARBA" id="ARBA00022801"/>
    </source>
</evidence>
<comment type="caution">
    <text evidence="16">The sequence shown here is derived from an EMBL/GenBank/DDBJ whole genome shotgun (WGS) entry which is preliminary data.</text>
</comment>
<evidence type="ECO:0000256" key="11">
    <source>
        <dbReference type="PIRSR" id="PIRSR634015-1"/>
    </source>
</evidence>
<dbReference type="InterPro" id="IPR016024">
    <property type="entry name" value="ARM-type_fold"/>
</dbReference>
<dbReference type="GO" id="GO:0008237">
    <property type="term" value="F:metallopeptidase activity"/>
    <property type="evidence" value="ECO:0007669"/>
    <property type="project" value="UniProtKB-KW"/>
</dbReference>
<protein>
    <submittedName>
        <fullName evidence="16">LkhA protein</fullName>
    </submittedName>
</protein>
<dbReference type="FunFam" id="3.30.2010.30:FF:000001">
    <property type="entry name" value="Leukotriene A(4) hydrolase"/>
    <property type="match status" value="1"/>
</dbReference>
<dbReference type="SUPFAM" id="SSF55856">
    <property type="entry name" value="Cytochrome b5-like heme/steroid binding domain"/>
    <property type="match status" value="1"/>
</dbReference>
<dbReference type="Pfam" id="PF17900">
    <property type="entry name" value="Peptidase_M1_N"/>
    <property type="match status" value="1"/>
</dbReference>
<dbReference type="GO" id="GO:0020037">
    <property type="term" value="F:heme binding"/>
    <property type="evidence" value="ECO:0007669"/>
    <property type="project" value="InterPro"/>
</dbReference>